<accession>A0A6A3NUJ4</accession>
<comment type="caution">
    <text evidence="3">The sequence shown here is derived from an EMBL/GenBank/DDBJ whole genome shotgun (WGS) entry which is preliminary data.</text>
</comment>
<dbReference type="Gene3D" id="1.10.220.20">
    <property type="match status" value="1"/>
</dbReference>
<dbReference type="InterPro" id="IPR000904">
    <property type="entry name" value="Sec7_dom"/>
</dbReference>
<sequence>MSDTEVQAEPASQDAAAQLQSRLSSASTGSSDASVLGPTSSPKQSDQLSVEATRVMQLMDPESPSSPKEIAEFLHEMPHTDPKMVGQVLGEPDAKSLSVLYEYANGFQFEGVAFDIALRVYLSRFELPSEAQKIDRILQAFAKAYYSSNPDCEQCPTEDAVYTLAFSVLLLNTDAHNPRLARKFKMTRADFIRNYHRLGGEGGSARPEVPDGYLGQCYDLFVSAAIKRIERKPVELLPDEVELEFPETALGLEIETSFDGRTAVVKKYSNDRHTYSSRRRRQSSAASTASTGGSSFLKSGASFLATGSAILANILAAVDPEPEVSIAVPNWHETMGAVLVCFGDHDPDFSEIRQRRDRSPSEDSLLDRLQKNFSCGRLDGDEEEDDDPVNWDSFLLQSNKSTASSGSRMLSAVYSRVLEENDDCAFYFDCRGKRLKGSYLDKVELREDYFLPSGRRRRLSPPPAESLEMYSSSEDCFSTSSTMVSELDYWASSDPLLALEDRRGDARLLLSRPVFGRCSSLGSPVHSGLKIRRAMTSPYQQEDACIARLQAPWSSPDIKLYSRQFPSPKQYLPVAVGMAALTAS</sequence>
<evidence type="ECO:0000256" key="1">
    <source>
        <dbReference type="SAM" id="MobiDB-lite"/>
    </source>
</evidence>
<feature type="compositionally biased region" description="Low complexity" evidence="1">
    <location>
        <begin position="11"/>
        <end position="34"/>
    </location>
</feature>
<feature type="compositionally biased region" description="Low complexity" evidence="1">
    <location>
        <begin position="283"/>
        <end position="293"/>
    </location>
</feature>
<dbReference type="InterPro" id="IPR035999">
    <property type="entry name" value="Sec7_dom_sf"/>
</dbReference>
<name>A0A6A3NUJ4_9STRA</name>
<evidence type="ECO:0000313" key="3">
    <source>
        <dbReference type="EMBL" id="KAE9049172.1"/>
    </source>
</evidence>
<evidence type="ECO:0000313" key="4">
    <source>
        <dbReference type="Proteomes" id="UP000435112"/>
    </source>
</evidence>
<dbReference type="CDD" id="cd00171">
    <property type="entry name" value="Sec7"/>
    <property type="match status" value="1"/>
</dbReference>
<dbReference type="GO" id="GO:0005085">
    <property type="term" value="F:guanyl-nucleotide exchange factor activity"/>
    <property type="evidence" value="ECO:0007669"/>
    <property type="project" value="InterPro"/>
</dbReference>
<dbReference type="InterPro" id="IPR023394">
    <property type="entry name" value="Sec7_C_sf"/>
</dbReference>
<dbReference type="PANTHER" id="PTHR10663">
    <property type="entry name" value="GUANYL-NUCLEOTIDE EXCHANGE FACTOR"/>
    <property type="match status" value="1"/>
</dbReference>
<proteinExistence type="predicted"/>
<dbReference type="SUPFAM" id="SSF48425">
    <property type="entry name" value="Sec7 domain"/>
    <property type="match status" value="1"/>
</dbReference>
<protein>
    <recommendedName>
        <fullName evidence="2">SEC7 domain-containing protein</fullName>
    </recommendedName>
</protein>
<organism evidence="3 4">
    <name type="scientific">Phytophthora rubi</name>
    <dbReference type="NCBI Taxonomy" id="129364"/>
    <lineage>
        <taxon>Eukaryota</taxon>
        <taxon>Sar</taxon>
        <taxon>Stramenopiles</taxon>
        <taxon>Oomycota</taxon>
        <taxon>Peronosporomycetes</taxon>
        <taxon>Peronosporales</taxon>
        <taxon>Peronosporaceae</taxon>
        <taxon>Phytophthora</taxon>
    </lineage>
</organism>
<feature type="compositionally biased region" description="Polar residues" evidence="1">
    <location>
        <begin position="37"/>
        <end position="50"/>
    </location>
</feature>
<dbReference type="Pfam" id="PF01369">
    <property type="entry name" value="Sec7"/>
    <property type="match status" value="1"/>
</dbReference>
<dbReference type="EMBL" id="QXFU01000001">
    <property type="protein sequence ID" value="KAE9049172.1"/>
    <property type="molecule type" value="Genomic_DNA"/>
</dbReference>
<dbReference type="AlphaFoldDB" id="A0A6A3NUJ4"/>
<evidence type="ECO:0000259" key="2">
    <source>
        <dbReference type="PROSITE" id="PS50190"/>
    </source>
</evidence>
<dbReference type="PROSITE" id="PS50190">
    <property type="entry name" value="SEC7"/>
    <property type="match status" value="1"/>
</dbReference>
<feature type="domain" description="SEC7" evidence="2">
    <location>
        <begin position="42"/>
        <end position="224"/>
    </location>
</feature>
<reference evidence="3 4" key="1">
    <citation type="submission" date="2018-09" db="EMBL/GenBank/DDBJ databases">
        <title>Genomic investigation of the strawberry pathogen Phytophthora fragariae indicates pathogenicity is determined by transcriptional variation in three key races.</title>
        <authorList>
            <person name="Adams T.M."/>
            <person name="Armitage A.D."/>
            <person name="Sobczyk M.K."/>
            <person name="Bates H.J."/>
            <person name="Dunwell J.M."/>
            <person name="Nellist C.F."/>
            <person name="Harrison R.J."/>
        </authorList>
    </citation>
    <scope>NUCLEOTIDE SEQUENCE [LARGE SCALE GENOMIC DNA]</scope>
    <source>
        <strain evidence="3 4">SCRP324</strain>
    </source>
</reference>
<dbReference type="SMART" id="SM00222">
    <property type="entry name" value="Sec7"/>
    <property type="match status" value="1"/>
</dbReference>
<feature type="region of interest" description="Disordered" evidence="1">
    <location>
        <begin position="271"/>
        <end position="293"/>
    </location>
</feature>
<dbReference type="Gene3D" id="1.10.1000.11">
    <property type="entry name" value="Arf Nucleotide-binding Site Opener,domain 2"/>
    <property type="match status" value="1"/>
</dbReference>
<gene>
    <name evidence="3" type="ORF">PR002_g38</name>
</gene>
<dbReference type="GO" id="GO:0032012">
    <property type="term" value="P:regulation of ARF protein signal transduction"/>
    <property type="evidence" value="ECO:0007669"/>
    <property type="project" value="InterPro"/>
</dbReference>
<feature type="region of interest" description="Disordered" evidence="1">
    <location>
        <begin position="1"/>
        <end position="51"/>
    </location>
</feature>
<dbReference type="OrthoDB" id="430364at2759"/>
<dbReference type="Proteomes" id="UP000435112">
    <property type="component" value="Unassembled WGS sequence"/>
</dbReference>